<evidence type="ECO:0000256" key="2">
    <source>
        <dbReference type="ARBA" id="ARBA00023002"/>
    </source>
</evidence>
<dbReference type="InterPro" id="IPR036509">
    <property type="entry name" value="Met_Sox_Rdtase_MsrA_sf"/>
</dbReference>
<keyword evidence="7" id="KW-1185">Reference proteome</keyword>
<dbReference type="PANTHER" id="PTHR42799">
    <property type="entry name" value="MITOCHONDRIAL PEPTIDE METHIONINE SULFOXIDE REDUCTASE"/>
    <property type="match status" value="1"/>
</dbReference>
<dbReference type="EMBL" id="ACIM02000001">
    <property type="protein sequence ID" value="EEW97035.1"/>
    <property type="molecule type" value="Genomic_DNA"/>
</dbReference>
<dbReference type="EC" id="1.8.4.11" evidence="1"/>
<dbReference type="SUPFAM" id="SSF55068">
    <property type="entry name" value="Peptide methionine sulfoxide reductase"/>
    <property type="match status" value="1"/>
</dbReference>
<evidence type="ECO:0000256" key="3">
    <source>
        <dbReference type="ARBA" id="ARBA00047806"/>
    </source>
</evidence>
<dbReference type="Pfam" id="PF01625">
    <property type="entry name" value="PMSR"/>
    <property type="match status" value="1"/>
</dbReference>
<evidence type="ECO:0000256" key="4">
    <source>
        <dbReference type="ARBA" id="ARBA00048782"/>
    </source>
</evidence>
<proteinExistence type="predicted"/>
<organism evidence="6 7">
    <name type="scientific">Dialister invisus DSM 15470</name>
    <dbReference type="NCBI Taxonomy" id="592028"/>
    <lineage>
        <taxon>Bacteria</taxon>
        <taxon>Bacillati</taxon>
        <taxon>Bacillota</taxon>
        <taxon>Negativicutes</taxon>
        <taxon>Veillonellales</taxon>
        <taxon>Veillonellaceae</taxon>
        <taxon>Dialister</taxon>
    </lineage>
</organism>
<dbReference type="eggNOG" id="COG0225">
    <property type="taxonomic scope" value="Bacteria"/>
</dbReference>
<comment type="caution">
    <text evidence="6">The sequence shown here is derived from an EMBL/GenBank/DDBJ whole genome shotgun (WGS) entry which is preliminary data.</text>
</comment>
<sequence length="226" mass="25875">MWRKTPGEDLGGILHFYHEIRYEFVRNEDSRKGGIAVKDLYLAGGPYYGVQEVFSRIKGVVETTAGFANSSVPNPRKEDVENGKVQAVECVKVTYNPKKIDIGTLLSVFFTIVNPYTDGIQGKCTGPHYRTGIYYVSGEDTPQITYYMAYYQNRGNSRPVSESCLVFNEYENEKNIRPPIRTEARRLENFYAAPEEEQYFLRKYPDTYSPIDIKLLEEAGTLEILT</sequence>
<dbReference type="PANTHER" id="PTHR42799:SF2">
    <property type="entry name" value="MITOCHONDRIAL PEPTIDE METHIONINE SULFOXIDE REDUCTASE"/>
    <property type="match status" value="1"/>
</dbReference>
<dbReference type="STRING" id="592028.GCWU000321_01019"/>
<dbReference type="InterPro" id="IPR002569">
    <property type="entry name" value="Met_Sox_Rdtase_MsrA_dom"/>
</dbReference>
<dbReference type="HOGENOM" id="CLU_031040_10_2_9"/>
<protein>
    <recommendedName>
        <fullName evidence="1">peptide-methionine (S)-S-oxide reductase</fullName>
        <ecNumber evidence="1">1.8.4.11</ecNumber>
    </recommendedName>
</protein>
<evidence type="ECO:0000256" key="1">
    <source>
        <dbReference type="ARBA" id="ARBA00012502"/>
    </source>
</evidence>
<evidence type="ECO:0000313" key="7">
    <source>
        <dbReference type="Proteomes" id="UP000004736"/>
    </source>
</evidence>
<keyword evidence="2" id="KW-0560">Oxidoreductase</keyword>
<dbReference type="Gene3D" id="3.30.1060.10">
    <property type="entry name" value="Peptide methionine sulphoxide reductase MsrA"/>
    <property type="match status" value="1"/>
</dbReference>
<name>C9LN99_9FIRM</name>
<dbReference type="InterPro" id="IPR050162">
    <property type="entry name" value="MsrA_MetSO_reductase"/>
</dbReference>
<feature type="domain" description="Peptide methionine sulphoxide reductase MsrA" evidence="5">
    <location>
        <begin position="40"/>
        <end position="209"/>
    </location>
</feature>
<evidence type="ECO:0000259" key="5">
    <source>
        <dbReference type="Pfam" id="PF01625"/>
    </source>
</evidence>
<comment type="catalytic activity">
    <reaction evidence="3">
        <text>L-methionyl-[protein] + [thioredoxin]-disulfide + H2O = L-methionyl-(S)-S-oxide-[protein] + [thioredoxin]-dithiol</text>
        <dbReference type="Rhea" id="RHEA:14217"/>
        <dbReference type="Rhea" id="RHEA-COMP:10698"/>
        <dbReference type="Rhea" id="RHEA-COMP:10700"/>
        <dbReference type="Rhea" id="RHEA-COMP:12313"/>
        <dbReference type="Rhea" id="RHEA-COMP:12315"/>
        <dbReference type="ChEBI" id="CHEBI:15377"/>
        <dbReference type="ChEBI" id="CHEBI:16044"/>
        <dbReference type="ChEBI" id="CHEBI:29950"/>
        <dbReference type="ChEBI" id="CHEBI:44120"/>
        <dbReference type="ChEBI" id="CHEBI:50058"/>
        <dbReference type="EC" id="1.8.4.11"/>
    </reaction>
</comment>
<dbReference type="Proteomes" id="UP000004736">
    <property type="component" value="Unassembled WGS sequence"/>
</dbReference>
<dbReference type="GO" id="GO:0005737">
    <property type="term" value="C:cytoplasm"/>
    <property type="evidence" value="ECO:0007669"/>
    <property type="project" value="TreeGrafter"/>
</dbReference>
<comment type="catalytic activity">
    <reaction evidence="4">
        <text>[thioredoxin]-disulfide + L-methionine + H2O = L-methionine (S)-S-oxide + [thioredoxin]-dithiol</text>
        <dbReference type="Rhea" id="RHEA:19993"/>
        <dbReference type="Rhea" id="RHEA-COMP:10698"/>
        <dbReference type="Rhea" id="RHEA-COMP:10700"/>
        <dbReference type="ChEBI" id="CHEBI:15377"/>
        <dbReference type="ChEBI" id="CHEBI:29950"/>
        <dbReference type="ChEBI" id="CHEBI:50058"/>
        <dbReference type="ChEBI" id="CHEBI:57844"/>
        <dbReference type="ChEBI" id="CHEBI:58772"/>
        <dbReference type="EC" id="1.8.4.11"/>
    </reaction>
</comment>
<dbReference type="GO" id="GO:0034599">
    <property type="term" value="P:cellular response to oxidative stress"/>
    <property type="evidence" value="ECO:0007669"/>
    <property type="project" value="TreeGrafter"/>
</dbReference>
<evidence type="ECO:0000313" key="6">
    <source>
        <dbReference type="EMBL" id="EEW97035.1"/>
    </source>
</evidence>
<gene>
    <name evidence="6" type="ORF">GCWU000321_01019</name>
</gene>
<dbReference type="GO" id="GO:0008113">
    <property type="term" value="F:peptide-methionine (S)-S-oxide reductase activity"/>
    <property type="evidence" value="ECO:0007669"/>
    <property type="project" value="UniProtKB-EC"/>
</dbReference>
<reference evidence="6" key="1">
    <citation type="submission" date="2009-09" db="EMBL/GenBank/DDBJ databases">
        <authorList>
            <person name="Weinstock G."/>
            <person name="Sodergren E."/>
            <person name="Clifton S."/>
            <person name="Fulton L."/>
            <person name="Fulton B."/>
            <person name="Courtney L."/>
            <person name="Fronick C."/>
            <person name="Harrison M."/>
            <person name="Strong C."/>
            <person name="Farmer C."/>
            <person name="Delahaunty K."/>
            <person name="Markovic C."/>
            <person name="Hall O."/>
            <person name="Minx P."/>
            <person name="Tomlinson C."/>
            <person name="Mitreva M."/>
            <person name="Nelson J."/>
            <person name="Hou S."/>
            <person name="Wollam A."/>
            <person name="Pepin K.H."/>
            <person name="Johnson M."/>
            <person name="Bhonagiri V."/>
            <person name="Nash W.E."/>
            <person name="Warren W."/>
            <person name="Chinwalla A."/>
            <person name="Mardis E.R."/>
            <person name="Wilson R.K."/>
        </authorList>
    </citation>
    <scope>NUCLEOTIDE SEQUENCE [LARGE SCALE GENOMIC DNA]</scope>
    <source>
        <strain evidence="6">DSM 15470</strain>
    </source>
</reference>
<accession>C9LN99</accession>
<dbReference type="AlphaFoldDB" id="C9LN99"/>